<reference evidence="3" key="1">
    <citation type="submission" date="2014-11" db="EMBL/GenBank/DDBJ databases">
        <title>Genome sequencing of Roseivirga sp. D-25.</title>
        <authorList>
            <person name="Selvaratnam C."/>
            <person name="Thevarajoo S."/>
            <person name="Goh K.M."/>
            <person name="Eee R."/>
            <person name="Chan K.-G."/>
            <person name="Chong C.S."/>
        </authorList>
    </citation>
    <scope>NUCLEOTIDE SEQUENCE [LARGE SCALE GENOMIC DNA]</scope>
    <source>
        <strain evidence="3">D-25</strain>
    </source>
</reference>
<comment type="caution">
    <text evidence="2">The sequence shown here is derived from an EMBL/GenBank/DDBJ whole genome shotgun (WGS) entry which is preliminary data.</text>
</comment>
<dbReference type="PATRIC" id="fig|1566026.4.peg.565"/>
<accession>A0A0L8AJB4</accession>
<evidence type="ECO:0000313" key="2">
    <source>
        <dbReference type="EMBL" id="KOF02528.1"/>
    </source>
</evidence>
<dbReference type="EMBL" id="JSVA01000011">
    <property type="protein sequence ID" value="KOF02528.1"/>
    <property type="molecule type" value="Genomic_DNA"/>
</dbReference>
<evidence type="ECO:0000313" key="3">
    <source>
        <dbReference type="Proteomes" id="UP000036908"/>
    </source>
</evidence>
<organism evidence="2 3">
    <name type="scientific">Roseivirga seohaensis subsp. aquiponti</name>
    <dbReference type="NCBI Taxonomy" id="1566026"/>
    <lineage>
        <taxon>Bacteria</taxon>
        <taxon>Pseudomonadati</taxon>
        <taxon>Bacteroidota</taxon>
        <taxon>Cytophagia</taxon>
        <taxon>Cytophagales</taxon>
        <taxon>Roseivirgaceae</taxon>
        <taxon>Roseivirga</taxon>
    </lineage>
</organism>
<dbReference type="RefSeq" id="WP_053223863.1">
    <property type="nucleotide sequence ID" value="NZ_JSVA01000011.1"/>
</dbReference>
<dbReference type="OrthoDB" id="824604at2"/>
<protein>
    <recommendedName>
        <fullName evidence="1">Immunity MXAN-0049 protein domain-containing protein</fullName>
    </recommendedName>
</protein>
<feature type="domain" description="Immunity MXAN-0049 protein" evidence="1">
    <location>
        <begin position="76"/>
        <end position="216"/>
    </location>
</feature>
<name>A0A0L8AJB4_9BACT</name>
<dbReference type="AlphaFoldDB" id="A0A0L8AJB4"/>
<gene>
    <name evidence="2" type="ORF">OB69_11395</name>
</gene>
<keyword evidence="3" id="KW-1185">Reference proteome</keyword>
<sequence length="217" mass="25486">MYYRIKESIDTKVIGSNYPQVEEAIFPVSIHHPQFIDRIRFEKAQFEPIMAKAKLVPRAKFTDLISTSTIGFTLKLLISERLKEIFELYRAEGIEFFATEVVQKSIAKKYWVMSIYTFDYEALDLTKSEIILTKNSFEEIKEISIHSTDQLHTLREDVRKEYGEDFSFRIKQLDFLPNNQDFLFLSYVSGGIGYYVSQRLRDQLEESGITGIDFREL</sequence>
<evidence type="ECO:0000259" key="1">
    <source>
        <dbReference type="Pfam" id="PF07791"/>
    </source>
</evidence>
<dbReference type="InterPro" id="IPR012433">
    <property type="entry name" value="Imm11"/>
</dbReference>
<dbReference type="Proteomes" id="UP000036908">
    <property type="component" value="Unassembled WGS sequence"/>
</dbReference>
<dbReference type="Pfam" id="PF07791">
    <property type="entry name" value="Imm11"/>
    <property type="match status" value="1"/>
</dbReference>
<proteinExistence type="predicted"/>